<dbReference type="InterPro" id="IPR012338">
    <property type="entry name" value="Beta-lactam/transpept-like"/>
</dbReference>
<dbReference type="GO" id="GO:0009252">
    <property type="term" value="P:peptidoglycan biosynthetic process"/>
    <property type="evidence" value="ECO:0007669"/>
    <property type="project" value="UniProtKB-KW"/>
</dbReference>
<feature type="active site" description="Acyl-ester intermediate" evidence="7">
    <location>
        <position position="72"/>
    </location>
</feature>
<evidence type="ECO:0000256" key="9">
    <source>
        <dbReference type="RuleBase" id="RU004016"/>
    </source>
</evidence>
<keyword evidence="4" id="KW-0133">Cell shape</keyword>
<dbReference type="SUPFAM" id="SSF56601">
    <property type="entry name" value="beta-lactamase/transpeptidase-like"/>
    <property type="match status" value="1"/>
</dbReference>
<dbReference type="PRINTS" id="PR00725">
    <property type="entry name" value="DADACBPTASE1"/>
</dbReference>
<evidence type="ECO:0000256" key="8">
    <source>
        <dbReference type="PIRSR" id="PIRSR618044-2"/>
    </source>
</evidence>
<dbReference type="GO" id="GO:0008360">
    <property type="term" value="P:regulation of cell shape"/>
    <property type="evidence" value="ECO:0007669"/>
    <property type="project" value="UniProtKB-KW"/>
</dbReference>
<evidence type="ECO:0000313" key="12">
    <source>
        <dbReference type="Proteomes" id="UP000242662"/>
    </source>
</evidence>
<gene>
    <name evidence="11" type="ORF">SAMN05421737_10890</name>
</gene>
<feature type="domain" description="Peptidase S11 D-alanyl-D-alanine carboxypeptidase A N-terminal" evidence="10">
    <location>
        <begin position="37"/>
        <end position="263"/>
    </location>
</feature>
<keyword evidence="2" id="KW-0732">Signal</keyword>
<evidence type="ECO:0000256" key="5">
    <source>
        <dbReference type="ARBA" id="ARBA00022984"/>
    </source>
</evidence>
<feature type="active site" description="Proton acceptor" evidence="7">
    <location>
        <position position="75"/>
    </location>
</feature>
<keyword evidence="12" id="KW-1185">Reference proteome</keyword>
<evidence type="ECO:0000313" key="11">
    <source>
        <dbReference type="EMBL" id="SDC41252.1"/>
    </source>
</evidence>
<accession>A0A1G6LCU6</accession>
<keyword evidence="5" id="KW-0573">Peptidoglycan synthesis</keyword>
<dbReference type="Pfam" id="PF00768">
    <property type="entry name" value="Peptidase_S11"/>
    <property type="match status" value="1"/>
</dbReference>
<protein>
    <submittedName>
        <fullName evidence="11">D-alanyl-D-alanine carboxypeptidase</fullName>
    </submittedName>
</protein>
<dbReference type="GO" id="GO:0009002">
    <property type="term" value="F:serine-type D-Ala-D-Ala carboxypeptidase activity"/>
    <property type="evidence" value="ECO:0007669"/>
    <property type="project" value="InterPro"/>
</dbReference>
<dbReference type="InterPro" id="IPR018044">
    <property type="entry name" value="Peptidase_S11"/>
</dbReference>
<keyword evidence="11" id="KW-0645">Protease</keyword>
<dbReference type="Proteomes" id="UP000242662">
    <property type="component" value="Unassembled WGS sequence"/>
</dbReference>
<dbReference type="Gene3D" id="3.40.710.10">
    <property type="entry name" value="DD-peptidase/beta-lactamase superfamily"/>
    <property type="match status" value="1"/>
</dbReference>
<reference evidence="12" key="1">
    <citation type="submission" date="2016-09" db="EMBL/GenBank/DDBJ databases">
        <authorList>
            <person name="Varghese N."/>
            <person name="Submissions S."/>
        </authorList>
    </citation>
    <scope>NUCLEOTIDE SEQUENCE [LARGE SCALE GENOMIC DNA]</scope>
    <source>
        <strain evidence="12">25nlg</strain>
    </source>
</reference>
<evidence type="ECO:0000256" key="1">
    <source>
        <dbReference type="ARBA" id="ARBA00007164"/>
    </source>
</evidence>
<evidence type="ECO:0000256" key="3">
    <source>
        <dbReference type="ARBA" id="ARBA00022801"/>
    </source>
</evidence>
<dbReference type="PANTHER" id="PTHR21581">
    <property type="entry name" value="D-ALANYL-D-ALANINE CARBOXYPEPTIDASE"/>
    <property type="match status" value="1"/>
</dbReference>
<dbReference type="STRING" id="1464122.SAMN05421737_10890"/>
<dbReference type="EMBL" id="FMYM01000008">
    <property type="protein sequence ID" value="SDC41252.1"/>
    <property type="molecule type" value="Genomic_DNA"/>
</dbReference>
<name>A0A1G6LCU6_9BACI</name>
<comment type="similarity">
    <text evidence="1 9">Belongs to the peptidase S11 family.</text>
</comment>
<evidence type="ECO:0000256" key="4">
    <source>
        <dbReference type="ARBA" id="ARBA00022960"/>
    </source>
</evidence>
<keyword evidence="11" id="KW-0121">Carboxypeptidase</keyword>
<evidence type="ECO:0000259" key="10">
    <source>
        <dbReference type="Pfam" id="PF00768"/>
    </source>
</evidence>
<feature type="binding site" evidence="8">
    <location>
        <position position="233"/>
    </location>
    <ligand>
        <name>substrate</name>
    </ligand>
</feature>
<organism evidence="11 12">
    <name type="scientific">Shouchella lonarensis</name>
    <dbReference type="NCBI Taxonomy" id="1464122"/>
    <lineage>
        <taxon>Bacteria</taxon>
        <taxon>Bacillati</taxon>
        <taxon>Bacillota</taxon>
        <taxon>Bacilli</taxon>
        <taxon>Bacillales</taxon>
        <taxon>Bacillaceae</taxon>
        <taxon>Shouchella</taxon>
    </lineage>
</organism>
<sequence>MNKLSEGVSAIMGKKALQIWIVIVILMLPFSGKVKAKESPFELSGQAAILMEQSSGRVLYAENEHERLKIASITKIMTAILAIESGRLDEVVTISKRAEGTEGSSIYLVAGEKIPLRDLVYGLMLRSGNDAAMAIAEYVGGSVEGFVFMMNEKAEEIGMTNTRFYNPHGLDTHEDHLSSAYDMAKLTQYAMANETYRMIAGTKDYRAKGDHPRIFHNKNKLLTEKYRYSTGGKTGYTKLAKRTLVSTASKDGLDLIVVTLNDPNDWDDHMNLFNWGFKEYTLETLVSEGKLDVRTDDFYDGRLRASHTLVFPLTKEEKKIIQAKFTLLTPSHTEQWTDAQLQDPVGRMSFLLNNAAVASTALYFEKEEREPPPSFWKRIRQIFGHISGVTAND</sequence>
<dbReference type="PANTHER" id="PTHR21581:SF33">
    <property type="entry name" value="D-ALANYL-D-ALANINE CARBOXYPEPTIDASE DACB"/>
    <property type="match status" value="1"/>
</dbReference>
<proteinExistence type="inferred from homology"/>
<dbReference type="Gene3D" id="2.30.140.30">
    <property type="match status" value="1"/>
</dbReference>
<evidence type="ECO:0000256" key="7">
    <source>
        <dbReference type="PIRSR" id="PIRSR618044-1"/>
    </source>
</evidence>
<evidence type="ECO:0000256" key="2">
    <source>
        <dbReference type="ARBA" id="ARBA00022729"/>
    </source>
</evidence>
<dbReference type="GO" id="GO:0071555">
    <property type="term" value="P:cell wall organization"/>
    <property type="evidence" value="ECO:0007669"/>
    <property type="project" value="UniProtKB-KW"/>
</dbReference>
<keyword evidence="6" id="KW-0961">Cell wall biogenesis/degradation</keyword>
<dbReference type="InterPro" id="IPR001967">
    <property type="entry name" value="Peptidase_S11_N"/>
</dbReference>
<keyword evidence="3" id="KW-0378">Hydrolase</keyword>
<evidence type="ECO:0000256" key="6">
    <source>
        <dbReference type="ARBA" id="ARBA00023316"/>
    </source>
</evidence>
<dbReference type="AlphaFoldDB" id="A0A1G6LCU6"/>
<feature type="active site" evidence="7">
    <location>
        <position position="127"/>
    </location>
</feature>
<dbReference type="GO" id="GO:0006508">
    <property type="term" value="P:proteolysis"/>
    <property type="evidence" value="ECO:0007669"/>
    <property type="project" value="InterPro"/>
</dbReference>